<dbReference type="AlphaFoldDB" id="A0A133XXU3"/>
<feature type="non-terminal residue" evidence="2">
    <location>
        <position position="1"/>
    </location>
</feature>
<protein>
    <submittedName>
        <fullName evidence="2">Uncharacterized protein</fullName>
    </submittedName>
</protein>
<evidence type="ECO:0000313" key="3">
    <source>
        <dbReference type="Proteomes" id="UP000070422"/>
    </source>
</evidence>
<feature type="transmembrane region" description="Helical" evidence="1">
    <location>
        <begin position="7"/>
        <end position="30"/>
    </location>
</feature>
<comment type="caution">
    <text evidence="2">The sequence shown here is derived from an EMBL/GenBank/DDBJ whole genome shotgun (WGS) entry which is preliminary data.</text>
</comment>
<accession>A0A133XXU3</accession>
<evidence type="ECO:0000256" key="1">
    <source>
        <dbReference type="SAM" id="Phobius"/>
    </source>
</evidence>
<keyword evidence="1" id="KW-0812">Transmembrane</keyword>
<evidence type="ECO:0000313" key="2">
    <source>
        <dbReference type="EMBL" id="KXB35756.1"/>
    </source>
</evidence>
<dbReference type="EMBL" id="LSCQ01000057">
    <property type="protein sequence ID" value="KXB35756.1"/>
    <property type="molecule type" value="Genomic_DNA"/>
</dbReference>
<keyword evidence="1" id="KW-0472">Membrane</keyword>
<reference evidence="2 3" key="1">
    <citation type="submission" date="2016-01" db="EMBL/GenBank/DDBJ databases">
        <authorList>
            <person name="Oliw E.H."/>
        </authorList>
    </citation>
    <scope>NUCLEOTIDE SEQUENCE [LARGE SCALE GENOMIC DNA]</scope>
    <source>
        <strain evidence="2 3">KA00635</strain>
    </source>
</reference>
<dbReference type="Proteomes" id="UP000070422">
    <property type="component" value="Unassembled WGS sequence"/>
</dbReference>
<gene>
    <name evidence="2" type="ORF">HMPREF3187_01177</name>
</gene>
<dbReference type="PATRIC" id="fig|87541.4.peg.1165"/>
<organism evidence="2 3">
    <name type="scientific">Aerococcus christensenii</name>
    <dbReference type="NCBI Taxonomy" id="87541"/>
    <lineage>
        <taxon>Bacteria</taxon>
        <taxon>Bacillati</taxon>
        <taxon>Bacillota</taxon>
        <taxon>Bacilli</taxon>
        <taxon>Lactobacillales</taxon>
        <taxon>Aerococcaceae</taxon>
        <taxon>Aerococcus</taxon>
    </lineage>
</organism>
<keyword evidence="1" id="KW-1133">Transmembrane helix</keyword>
<name>A0A133XXU3_9LACT</name>
<proteinExistence type="predicted"/>
<sequence>KAVKSSFLIIFDVVLHLMGVDFPSMLLNLFSMHNKTTFLL</sequence>